<evidence type="ECO:0000256" key="5">
    <source>
        <dbReference type="RuleBase" id="RU003423"/>
    </source>
</evidence>
<dbReference type="RefSeq" id="WP_200354524.1">
    <property type="nucleotide sequence ID" value="NZ_JAENIL010000008.1"/>
</dbReference>
<dbReference type="SUPFAM" id="SSF52777">
    <property type="entry name" value="CoA-dependent acyltransferases"/>
    <property type="match status" value="1"/>
</dbReference>
<protein>
    <recommendedName>
        <fullName evidence="5">Dihydrolipoamide acetyltransferase component of pyruvate dehydrogenase complex</fullName>
        <ecNumber evidence="5">2.3.1.-</ecNumber>
    </recommendedName>
</protein>
<dbReference type="GO" id="GO:0045254">
    <property type="term" value="C:pyruvate dehydrogenase complex"/>
    <property type="evidence" value="ECO:0007669"/>
    <property type="project" value="InterPro"/>
</dbReference>
<dbReference type="PANTHER" id="PTHR23151">
    <property type="entry name" value="DIHYDROLIPOAMIDE ACETYL/SUCCINYL-TRANSFERASE-RELATED"/>
    <property type="match status" value="1"/>
</dbReference>
<dbReference type="InterPro" id="IPR023213">
    <property type="entry name" value="CAT-like_dom_sf"/>
</dbReference>
<sequence>MATFIDMPKLSDTMTVGTVANWLKNEGDAIESGDVIAEIETDKATMELEAFEDGILLKQIAKAGDQVAIGAPIAAIGEEGEEVEVPDAAAAPAAAAPAAAGEEAPAEAAAPAASSSTSPSSPASTPSSDSRIKASPLAKKLAKAEGIDLAGIIGSGPNGRIVKQDVIDAKSGGAAAPVAAPAPVAAAPVTLPGLAIAEDADLPVSTMRGVIATRLVESKVNAPHFYLQIEVNAANLLATRAKINADLANVPAEHGGGIKLTVNDFILKASAEALRRVPTMNRAWQGNTIRQNGSVNLAFGVAIEDGLLTPVIRNAESKTLKQIAIEAKELIGKARNKKLSPAEMSDSTFTVTNLGMYGISSFYGIINTPNAGILSVGATQTKPIVNEAGEIVPGQIMTIGVSCDHRAVDGAVGAEYLQALKTLLETPALSLI</sequence>
<feature type="region of interest" description="Disordered" evidence="6">
    <location>
        <begin position="84"/>
        <end position="135"/>
    </location>
</feature>
<dbReference type="Pfam" id="PF00198">
    <property type="entry name" value="2-oxoacid_dh"/>
    <property type="match status" value="1"/>
</dbReference>
<dbReference type="InterPro" id="IPR001078">
    <property type="entry name" value="2-oxoacid_DH_actylTfrase"/>
</dbReference>
<name>A0A934VQ84_9BACT</name>
<dbReference type="InterPro" id="IPR011053">
    <property type="entry name" value="Single_hybrid_motif"/>
</dbReference>
<dbReference type="EMBL" id="JAENIL010000008">
    <property type="protein sequence ID" value="MBK1876308.1"/>
    <property type="molecule type" value="Genomic_DNA"/>
</dbReference>
<dbReference type="InterPro" id="IPR004167">
    <property type="entry name" value="PSBD"/>
</dbReference>
<keyword evidence="5" id="KW-0012">Acyltransferase</keyword>
<dbReference type="AlphaFoldDB" id="A0A934VQ84"/>
<dbReference type="Pfam" id="PF02817">
    <property type="entry name" value="E3_binding"/>
    <property type="match status" value="1"/>
</dbReference>
<keyword evidence="5" id="KW-0808">Transferase</keyword>
<dbReference type="PANTHER" id="PTHR23151:SF90">
    <property type="entry name" value="DIHYDROLIPOYLLYSINE-RESIDUE ACETYLTRANSFERASE COMPONENT OF PYRUVATE DEHYDROGENASE COMPLEX, MITOCHONDRIAL-RELATED"/>
    <property type="match status" value="1"/>
</dbReference>
<dbReference type="Gene3D" id="2.40.50.100">
    <property type="match status" value="1"/>
</dbReference>
<comment type="function">
    <text evidence="4">The pyruvate dehydrogenase complex catalyzes the overall conversion of pyruvate to acetyl-CoA and CO(2). It contains multiple copies of three enzymatic components: pyruvate dehydrogenase (E1), dihydrolipoamide acetyltransferase (E2) and lipoamide dehydrogenase (E3).</text>
</comment>
<dbReference type="SUPFAM" id="SSF47005">
    <property type="entry name" value="Peripheral subunit-binding domain of 2-oxo acid dehydrogenase complex"/>
    <property type="match status" value="1"/>
</dbReference>
<evidence type="ECO:0000259" key="7">
    <source>
        <dbReference type="PROSITE" id="PS50968"/>
    </source>
</evidence>
<dbReference type="InterPro" id="IPR003016">
    <property type="entry name" value="2-oxoA_DH_lipoyl-BS"/>
</dbReference>
<dbReference type="Gene3D" id="4.10.320.10">
    <property type="entry name" value="E3-binding domain"/>
    <property type="match status" value="1"/>
</dbReference>
<dbReference type="Proteomes" id="UP000617628">
    <property type="component" value="Unassembled WGS sequence"/>
</dbReference>
<evidence type="ECO:0000259" key="8">
    <source>
        <dbReference type="PROSITE" id="PS51826"/>
    </source>
</evidence>
<keyword evidence="10" id="KW-1185">Reference proteome</keyword>
<comment type="cofactor">
    <cofactor evidence="1 5">
        <name>(R)-lipoate</name>
        <dbReference type="ChEBI" id="CHEBI:83088"/>
    </cofactor>
</comment>
<reference evidence="9" key="1">
    <citation type="submission" date="2021-01" db="EMBL/GenBank/DDBJ databases">
        <title>Modified the classification status of verrucomicrobia.</title>
        <authorList>
            <person name="Feng X."/>
        </authorList>
    </citation>
    <scope>NUCLEOTIDE SEQUENCE</scope>
    <source>
        <strain evidence="9">KCTC 13126</strain>
    </source>
</reference>
<feature type="domain" description="Lipoyl-binding" evidence="7">
    <location>
        <begin position="2"/>
        <end position="77"/>
    </location>
</feature>
<dbReference type="Gene3D" id="3.30.559.10">
    <property type="entry name" value="Chloramphenicol acetyltransferase-like domain"/>
    <property type="match status" value="1"/>
</dbReference>
<comment type="caution">
    <text evidence="9">The sequence shown here is derived from an EMBL/GenBank/DDBJ whole genome shotgun (WGS) entry which is preliminary data.</text>
</comment>
<evidence type="ECO:0000313" key="9">
    <source>
        <dbReference type="EMBL" id="MBK1876308.1"/>
    </source>
</evidence>
<feature type="compositionally biased region" description="Low complexity" evidence="6">
    <location>
        <begin position="86"/>
        <end position="135"/>
    </location>
</feature>
<dbReference type="GO" id="GO:0016746">
    <property type="term" value="F:acyltransferase activity"/>
    <property type="evidence" value="ECO:0007669"/>
    <property type="project" value="UniProtKB-KW"/>
</dbReference>
<proteinExistence type="inferred from homology"/>
<feature type="domain" description="Peripheral subunit-binding (PSBD)" evidence="8">
    <location>
        <begin position="133"/>
        <end position="170"/>
    </location>
</feature>
<evidence type="ECO:0000256" key="1">
    <source>
        <dbReference type="ARBA" id="ARBA00001938"/>
    </source>
</evidence>
<dbReference type="EC" id="2.3.1.-" evidence="5"/>
<dbReference type="PROSITE" id="PS00189">
    <property type="entry name" value="LIPOYL"/>
    <property type="match status" value="1"/>
</dbReference>
<dbReference type="InterPro" id="IPR036625">
    <property type="entry name" value="E3-bd_dom_sf"/>
</dbReference>
<evidence type="ECO:0000256" key="3">
    <source>
        <dbReference type="ARBA" id="ARBA00022823"/>
    </source>
</evidence>
<dbReference type="CDD" id="cd06849">
    <property type="entry name" value="lipoyl_domain"/>
    <property type="match status" value="1"/>
</dbReference>
<dbReference type="SUPFAM" id="SSF51230">
    <property type="entry name" value="Single hybrid motif"/>
    <property type="match status" value="1"/>
</dbReference>
<dbReference type="PROSITE" id="PS51826">
    <property type="entry name" value="PSBD"/>
    <property type="match status" value="1"/>
</dbReference>
<evidence type="ECO:0000313" key="10">
    <source>
        <dbReference type="Proteomes" id="UP000617628"/>
    </source>
</evidence>
<gene>
    <name evidence="9" type="ORF">JIN87_05475</name>
</gene>
<comment type="similarity">
    <text evidence="2 5">Belongs to the 2-oxoacid dehydrogenase family.</text>
</comment>
<dbReference type="GO" id="GO:0006086">
    <property type="term" value="P:pyruvate decarboxylation to acetyl-CoA"/>
    <property type="evidence" value="ECO:0007669"/>
    <property type="project" value="InterPro"/>
</dbReference>
<evidence type="ECO:0000256" key="2">
    <source>
        <dbReference type="ARBA" id="ARBA00007317"/>
    </source>
</evidence>
<dbReference type="PROSITE" id="PS50968">
    <property type="entry name" value="BIOTINYL_LIPOYL"/>
    <property type="match status" value="1"/>
</dbReference>
<dbReference type="Pfam" id="PF00364">
    <property type="entry name" value="Biotin_lipoyl"/>
    <property type="match status" value="1"/>
</dbReference>
<evidence type="ECO:0000256" key="6">
    <source>
        <dbReference type="SAM" id="MobiDB-lite"/>
    </source>
</evidence>
<evidence type="ECO:0000256" key="4">
    <source>
        <dbReference type="ARBA" id="ARBA00025211"/>
    </source>
</evidence>
<dbReference type="FunFam" id="2.40.50.100:FF:000010">
    <property type="entry name" value="Acetyltransferase component of pyruvate dehydrogenase complex"/>
    <property type="match status" value="1"/>
</dbReference>
<organism evidence="9 10">
    <name type="scientific">Pelagicoccus mobilis</name>
    <dbReference type="NCBI Taxonomy" id="415221"/>
    <lineage>
        <taxon>Bacteria</taxon>
        <taxon>Pseudomonadati</taxon>
        <taxon>Verrucomicrobiota</taxon>
        <taxon>Opitutia</taxon>
        <taxon>Puniceicoccales</taxon>
        <taxon>Pelagicoccaceae</taxon>
        <taxon>Pelagicoccus</taxon>
    </lineage>
</organism>
<dbReference type="InterPro" id="IPR000089">
    <property type="entry name" value="Biotin_lipoyl"/>
</dbReference>
<accession>A0A934VQ84</accession>
<dbReference type="InterPro" id="IPR045257">
    <property type="entry name" value="E2/Pdx1"/>
</dbReference>
<keyword evidence="3 5" id="KW-0450">Lipoyl</keyword>